<reference evidence="1 2" key="1">
    <citation type="submission" date="2022-06" db="EMBL/GenBank/DDBJ databases">
        <title>Fructobacillus taiwanensis sp. nov., isolated from the honeybee.</title>
        <authorList>
            <person name="Chen Y.-S."/>
            <person name="Wang L.-T."/>
            <person name="Lee Y.-S."/>
            <person name="Chang Y.-C."/>
            <person name="Wu H.-C."/>
            <person name="Liao C.-Y."/>
            <person name="Chen W.-H."/>
            <person name="Deng J.-N."/>
            <person name="Wang Y.-H."/>
        </authorList>
    </citation>
    <scope>NUCLEOTIDE SEQUENCE [LARGE SCALE GENOMIC DNA]</scope>
    <source>
        <strain evidence="1 2">W13</strain>
    </source>
</reference>
<sequence length="58" mass="6591">MQKNQALRSYQALGPKDLMLVNGGGVRQITSYFDLGRYYGNAFRDLTFGFIYGFLFGL</sequence>
<gene>
    <name evidence="1" type="ORF">NFX39_05690</name>
</gene>
<organism evidence="1 2">
    <name type="scientific">Fructobacillus apis</name>
    <dbReference type="NCBI Taxonomy" id="2935017"/>
    <lineage>
        <taxon>Bacteria</taxon>
        <taxon>Bacillati</taxon>
        <taxon>Bacillota</taxon>
        <taxon>Bacilli</taxon>
        <taxon>Lactobacillales</taxon>
        <taxon>Lactobacillaceae</taxon>
        <taxon>Fructobacillus</taxon>
    </lineage>
</organism>
<proteinExistence type="predicted"/>
<comment type="caution">
    <text evidence="1">The sequence shown here is derived from an EMBL/GenBank/DDBJ whole genome shotgun (WGS) entry which is preliminary data.</text>
</comment>
<name>A0ABT0ZRF1_9LACO</name>
<dbReference type="EMBL" id="JAMWYK010000007">
    <property type="protein sequence ID" value="MCO0832570.1"/>
    <property type="molecule type" value="Genomic_DNA"/>
</dbReference>
<evidence type="ECO:0000313" key="2">
    <source>
        <dbReference type="Proteomes" id="UP001523234"/>
    </source>
</evidence>
<dbReference type="RefSeq" id="WP_252443853.1">
    <property type="nucleotide sequence ID" value="NZ_JAMWYK010000007.1"/>
</dbReference>
<protein>
    <submittedName>
        <fullName evidence="1">Uncharacterized protein</fullName>
    </submittedName>
</protein>
<dbReference type="Proteomes" id="UP001523234">
    <property type="component" value="Unassembled WGS sequence"/>
</dbReference>
<evidence type="ECO:0000313" key="1">
    <source>
        <dbReference type="EMBL" id="MCO0832570.1"/>
    </source>
</evidence>
<accession>A0ABT0ZRF1</accession>
<keyword evidence="2" id="KW-1185">Reference proteome</keyword>